<reference evidence="1" key="1">
    <citation type="submission" date="2018-04" db="EMBL/GenBank/DDBJ databases">
        <title>Transcriptome of Schizaphis graminum biotype I.</title>
        <authorList>
            <person name="Scully E.D."/>
            <person name="Geib S.M."/>
            <person name="Palmer N.A."/>
            <person name="Koch K."/>
            <person name="Bradshaw J."/>
            <person name="Heng-Moss T."/>
            <person name="Sarath G."/>
        </authorList>
    </citation>
    <scope>NUCLEOTIDE SEQUENCE</scope>
</reference>
<dbReference type="PANTHER" id="PTHR33939">
    <property type="entry name" value="PROTEIN CBG22215"/>
    <property type="match status" value="1"/>
</dbReference>
<dbReference type="InterPro" id="IPR036397">
    <property type="entry name" value="RNaseH_sf"/>
</dbReference>
<gene>
    <name evidence="1" type="ORF">g.56192</name>
</gene>
<dbReference type="GO" id="GO:0003676">
    <property type="term" value="F:nucleic acid binding"/>
    <property type="evidence" value="ECO:0007669"/>
    <property type="project" value="InterPro"/>
</dbReference>
<evidence type="ECO:0000313" key="1">
    <source>
        <dbReference type="EMBL" id="MBY15954.1"/>
    </source>
</evidence>
<proteinExistence type="predicted"/>
<organism evidence="1">
    <name type="scientific">Schizaphis graminum</name>
    <name type="common">Green bug aphid</name>
    <dbReference type="NCBI Taxonomy" id="13262"/>
    <lineage>
        <taxon>Eukaryota</taxon>
        <taxon>Metazoa</taxon>
        <taxon>Ecdysozoa</taxon>
        <taxon>Arthropoda</taxon>
        <taxon>Hexapoda</taxon>
        <taxon>Insecta</taxon>
        <taxon>Pterygota</taxon>
        <taxon>Neoptera</taxon>
        <taxon>Paraneoptera</taxon>
        <taxon>Hemiptera</taxon>
        <taxon>Sternorrhyncha</taxon>
        <taxon>Aphidomorpha</taxon>
        <taxon>Aphidoidea</taxon>
        <taxon>Aphididae</taxon>
        <taxon>Aphidini</taxon>
        <taxon>Schizaphis</taxon>
    </lineage>
</organism>
<dbReference type="EMBL" id="GGMR01003335">
    <property type="protein sequence ID" value="MBY15954.1"/>
    <property type="molecule type" value="Transcribed_RNA"/>
</dbReference>
<sequence length="570" mass="66476">MNLSNKEINSLLLNKSAITENVNSVTPVVQNLDLKSSVKKKKKRIIESGVKIMIINLYKSKIMEMQNQSNINYDDLMVTLSKCSGIKLRSIIEVVNEYRVSKQLKPVKLPERKSIPTENSTTPVVQNLDLKSSVNKRKERIIESGEKIMIINLYESKIMQMQNQSNINYDDLMVTLSKETGISLRSITEIVNEYRESKKIGHVKSPDRKRNRPIIDDKIDDFNKIAIRKKIHAFWLKREIPTLPKILQVIKNDPDLPNISQSHFHRVLKELNFKCIKNKQDGALTETEDLVVWRQNYINDIRRYRSEDRTIYYLDEMLINVDDRIGDTLIKRLSTGPKNPTAKGEYLLAFHIGSIKGFVDGCFMCYNYKQKTNATNYCDEFINNIFYDWFCGVLPRLKDNCIIVMDNISYHSLKKEPIPTIDWKKENIIKWLVSKNCVVDKLMIKHQLMEKVNEIKPFHDKYLIDEEALKVNKVVLRLPPHHDELNPIELAWSMVKNHVKQHNTTCKLSDVKKLLSDEIQRITPDMWANFVSHTIKEEDNLYKIDFIVDEILDSVSDQIQGRDTSSDFSD</sequence>
<accession>A0A2S2NFH4</accession>
<protein>
    <recommendedName>
        <fullName evidence="2">Tc1-like transposase DDE domain-containing protein</fullName>
    </recommendedName>
</protein>
<dbReference type="AlphaFoldDB" id="A0A2S2NFH4"/>
<evidence type="ECO:0008006" key="2">
    <source>
        <dbReference type="Google" id="ProtNLM"/>
    </source>
</evidence>
<dbReference type="Gene3D" id="3.30.420.10">
    <property type="entry name" value="Ribonuclease H-like superfamily/Ribonuclease H"/>
    <property type="match status" value="1"/>
</dbReference>
<dbReference type="PANTHER" id="PTHR33939:SF1">
    <property type="entry name" value="DUF4371 DOMAIN-CONTAINING PROTEIN"/>
    <property type="match status" value="1"/>
</dbReference>
<name>A0A2S2NFH4_SCHGA</name>